<dbReference type="EMBL" id="WDRV01000021">
    <property type="protein sequence ID" value="KAB7320987.1"/>
    <property type="molecule type" value="Genomic_DNA"/>
</dbReference>
<reference evidence="9 10" key="2">
    <citation type="submission" date="2018-08" db="EMBL/GenBank/DDBJ databases">
        <title>A genome reference for cultivated species of the human gut microbiota.</title>
        <authorList>
            <person name="Zou Y."/>
            <person name="Xue W."/>
            <person name="Luo G."/>
        </authorList>
    </citation>
    <scope>NUCLEOTIDE SEQUENCE [LARGE SCALE GENOMIC DNA]</scope>
    <source>
        <strain evidence="7 10">AF11-12</strain>
        <strain evidence="6 9">TF08-4AC</strain>
    </source>
</reference>
<evidence type="ECO:0000313" key="2">
    <source>
        <dbReference type="EMBL" id="KAB6918159.1"/>
    </source>
</evidence>
<dbReference type="EMBL" id="WDZO01000033">
    <property type="protein sequence ID" value="KAB6910810.1"/>
    <property type="molecule type" value="Genomic_DNA"/>
</dbReference>
<evidence type="ECO:0000313" key="7">
    <source>
        <dbReference type="EMBL" id="RGW65742.1"/>
    </source>
</evidence>
<evidence type="ECO:0000313" key="11">
    <source>
        <dbReference type="Proteomes" id="UP000451234"/>
    </source>
</evidence>
<evidence type="ECO:0000313" key="8">
    <source>
        <dbReference type="Proteomes" id="UP000257074"/>
    </source>
</evidence>
<dbReference type="Proteomes" id="UP000491334">
    <property type="component" value="Unassembled WGS sequence"/>
</dbReference>
<dbReference type="EMBL" id="QSAR01000002">
    <property type="protein sequence ID" value="RGW65742.1"/>
    <property type="molecule type" value="Genomic_DNA"/>
</dbReference>
<dbReference type="Proteomes" id="UP000261186">
    <property type="component" value="Unassembled WGS sequence"/>
</dbReference>
<proteinExistence type="predicted"/>
<evidence type="ECO:0000313" key="5">
    <source>
        <dbReference type="EMBL" id="RDX03333.1"/>
    </source>
</evidence>
<gene>
    <name evidence="5" type="ORF">CE169_11405</name>
    <name evidence="7" type="ORF">DWV59_02890</name>
    <name evidence="6" type="ORF">DXC85_04480</name>
    <name evidence="4" type="ORF">GBB65_10490</name>
    <name evidence="3" type="ORF">GBC43_03855</name>
    <name evidence="1" type="ORF">GBJ98_10115</name>
    <name evidence="2" type="ORF">GBK06_06310</name>
</gene>
<dbReference type="EMBL" id="QSRH01000002">
    <property type="protein sequence ID" value="RGL05196.1"/>
    <property type="molecule type" value="Genomic_DNA"/>
</dbReference>
<evidence type="ECO:0000313" key="13">
    <source>
        <dbReference type="Proteomes" id="UP000481350"/>
    </source>
</evidence>
<comment type="caution">
    <text evidence="3">The sequence shown here is derived from an EMBL/GenBank/DDBJ whole genome shotgun (WGS) entry which is preliminary data.</text>
</comment>
<dbReference type="EMBL" id="WDTJ01000003">
    <property type="protein sequence ID" value="KAB7236852.1"/>
    <property type="molecule type" value="Genomic_DNA"/>
</dbReference>
<evidence type="ECO:0000313" key="6">
    <source>
        <dbReference type="EMBL" id="RGL05196.1"/>
    </source>
</evidence>
<dbReference type="EMBL" id="NJNR01000097">
    <property type="protein sequence ID" value="RDX03333.1"/>
    <property type="molecule type" value="Genomic_DNA"/>
</dbReference>
<reference evidence="11 12" key="3">
    <citation type="journal article" date="2019" name="Nat. Med.">
        <title>A library of human gut bacterial isolates paired with longitudinal multiomics data enables mechanistic microbiome research.</title>
        <authorList>
            <person name="Poyet M."/>
            <person name="Groussin M."/>
            <person name="Gibbons S.M."/>
            <person name="Avila-Pacheco J."/>
            <person name="Jiang X."/>
            <person name="Kearney S.M."/>
            <person name="Perrotta A.R."/>
            <person name="Berdy B."/>
            <person name="Zhao S."/>
            <person name="Lieberman T.D."/>
            <person name="Swanson P.K."/>
            <person name="Smith M."/>
            <person name="Roesemann S."/>
            <person name="Alexander J.E."/>
            <person name="Rich S.A."/>
            <person name="Livny J."/>
            <person name="Vlamakis H."/>
            <person name="Clish C."/>
            <person name="Bullock K."/>
            <person name="Deik A."/>
            <person name="Scott J."/>
            <person name="Pierce K.A."/>
            <person name="Xavier R.J."/>
            <person name="Alm E.J."/>
        </authorList>
    </citation>
    <scope>NUCLEOTIDE SEQUENCE [LARGE SCALE GENOMIC DNA]</scope>
    <source>
        <strain evidence="3 12">BIOML-A118</strain>
        <strain evidence="1 13">BIOML-A283</strain>
        <strain evidence="2 14">BIOML-A284</strain>
        <strain evidence="4 11">BIOML-A75</strain>
    </source>
</reference>
<evidence type="ECO:0000313" key="9">
    <source>
        <dbReference type="Proteomes" id="UP000261186"/>
    </source>
</evidence>
<dbReference type="Proteomes" id="UP000451234">
    <property type="component" value="Unassembled WGS sequence"/>
</dbReference>
<dbReference type="Proteomes" id="UP000481350">
    <property type="component" value="Unassembled WGS sequence"/>
</dbReference>
<evidence type="ECO:0008006" key="15">
    <source>
        <dbReference type="Google" id="ProtNLM"/>
    </source>
</evidence>
<sequence length="65" mass="7778">MKDKRTEPLLEKLKEQGWRIEAKKKGWMCYPPDKSKPGVPIHKTPSDARWYENCLKYLRRGGFQE</sequence>
<dbReference type="AlphaFoldDB" id="A0A2I1J0U1"/>
<dbReference type="EMBL" id="WDZP01000013">
    <property type="protein sequence ID" value="KAB6918159.1"/>
    <property type="molecule type" value="Genomic_DNA"/>
</dbReference>
<evidence type="ECO:0000313" key="1">
    <source>
        <dbReference type="EMBL" id="KAB6910810.1"/>
    </source>
</evidence>
<dbReference type="Proteomes" id="UP000265775">
    <property type="component" value="Unassembled WGS sequence"/>
</dbReference>
<protein>
    <recommendedName>
        <fullName evidence="15">Type II toxin-antitoxin system HicA family toxin</fullName>
    </recommendedName>
</protein>
<dbReference type="Proteomes" id="UP000460333">
    <property type="component" value="Unassembled WGS sequence"/>
</dbReference>
<evidence type="ECO:0000313" key="3">
    <source>
        <dbReference type="EMBL" id="KAB7236852.1"/>
    </source>
</evidence>
<accession>A0A2I1J0U1</accession>
<organism evidence="3 12">
    <name type="scientific">Bifidobacterium longum</name>
    <dbReference type="NCBI Taxonomy" id="216816"/>
    <lineage>
        <taxon>Bacteria</taxon>
        <taxon>Bacillati</taxon>
        <taxon>Actinomycetota</taxon>
        <taxon>Actinomycetes</taxon>
        <taxon>Bifidobacteriales</taxon>
        <taxon>Bifidobacteriaceae</taxon>
        <taxon>Bifidobacterium</taxon>
    </lineage>
</organism>
<name>A0A2I1J0U1_BIFLN</name>
<evidence type="ECO:0000313" key="14">
    <source>
        <dbReference type="Proteomes" id="UP000491334"/>
    </source>
</evidence>
<dbReference type="Proteomes" id="UP000257074">
    <property type="component" value="Unassembled WGS sequence"/>
</dbReference>
<evidence type="ECO:0000313" key="10">
    <source>
        <dbReference type="Proteomes" id="UP000265775"/>
    </source>
</evidence>
<reference evidence="5 8" key="1">
    <citation type="journal article" date="2017" name="Anaerobe">
        <title>Quantification, isolation and characterization of Bifidobacterium from the vaginal microbiomes of reproductive aged women.</title>
        <authorList>
            <person name="Freitas A.C."/>
            <person name="Hill J.E."/>
        </authorList>
    </citation>
    <scope>NUCLEOTIDE SEQUENCE [LARGE SCALE GENOMIC DNA]</scope>
    <source>
        <strain evidence="5 8">N6D05</strain>
    </source>
</reference>
<evidence type="ECO:0000313" key="4">
    <source>
        <dbReference type="EMBL" id="KAB7320987.1"/>
    </source>
</evidence>
<evidence type="ECO:0000313" key="12">
    <source>
        <dbReference type="Proteomes" id="UP000460333"/>
    </source>
</evidence>